<sequence length="114" mass="13129">TPSLTSEKDDFKQLTLNTLNNIGLSIVDSSSTNTSNKIFPKQEEILKQHHQKCKKCGYKELHKGQVRESGGLLSQIFNVQNRMFITLSCDRCSYSEYYETYQNSFSDYLTMALK</sequence>
<dbReference type="KEGG" id="ngr:NAEGRDRAFT_75554"/>
<dbReference type="InParanoid" id="D2W2D9"/>
<evidence type="ECO:0000313" key="1">
    <source>
        <dbReference type="EMBL" id="EFC36844.1"/>
    </source>
</evidence>
<reference evidence="1 2" key="1">
    <citation type="journal article" date="2010" name="Cell">
        <title>The genome of Naegleria gruberi illuminates early eukaryotic versatility.</title>
        <authorList>
            <person name="Fritz-Laylin L.K."/>
            <person name="Prochnik S.E."/>
            <person name="Ginger M.L."/>
            <person name="Dacks J.B."/>
            <person name="Carpenter M.L."/>
            <person name="Field M.C."/>
            <person name="Kuo A."/>
            <person name="Paredez A."/>
            <person name="Chapman J."/>
            <person name="Pham J."/>
            <person name="Shu S."/>
            <person name="Neupane R."/>
            <person name="Cipriano M."/>
            <person name="Mancuso J."/>
            <person name="Tu H."/>
            <person name="Salamov A."/>
            <person name="Lindquist E."/>
            <person name="Shapiro H."/>
            <person name="Lucas S."/>
            <person name="Grigoriev I.V."/>
            <person name="Cande W.Z."/>
            <person name="Fulton C."/>
            <person name="Rokhsar D.S."/>
            <person name="Dawson S.C."/>
        </authorList>
    </citation>
    <scope>NUCLEOTIDE SEQUENCE [LARGE SCALE GENOMIC DNA]</scope>
    <source>
        <strain evidence="1 2">NEG-M</strain>
    </source>
</reference>
<protein>
    <submittedName>
        <fullName evidence="1">Predicted protein</fullName>
    </submittedName>
</protein>
<dbReference type="Proteomes" id="UP000006671">
    <property type="component" value="Unassembled WGS sequence"/>
</dbReference>
<dbReference type="OMA" id="QNRMFIT"/>
<dbReference type="GeneID" id="8862950"/>
<dbReference type="EMBL" id="GG738925">
    <property type="protein sequence ID" value="EFC36844.1"/>
    <property type="molecule type" value="Genomic_DNA"/>
</dbReference>
<evidence type="ECO:0000313" key="2">
    <source>
        <dbReference type="Proteomes" id="UP000006671"/>
    </source>
</evidence>
<dbReference type="RefSeq" id="XP_002669588.1">
    <property type="nucleotide sequence ID" value="XM_002669542.1"/>
</dbReference>
<dbReference type="Pfam" id="PF09855">
    <property type="entry name" value="Zn_ribbon_13"/>
    <property type="match status" value="1"/>
</dbReference>
<organism evidence="2">
    <name type="scientific">Naegleria gruberi</name>
    <name type="common">Amoeba</name>
    <dbReference type="NCBI Taxonomy" id="5762"/>
    <lineage>
        <taxon>Eukaryota</taxon>
        <taxon>Discoba</taxon>
        <taxon>Heterolobosea</taxon>
        <taxon>Tetramitia</taxon>
        <taxon>Eutetramitia</taxon>
        <taxon>Vahlkampfiidae</taxon>
        <taxon>Naegleria</taxon>
    </lineage>
</organism>
<dbReference type="InterPro" id="IPR018652">
    <property type="entry name" value="DUF2082_NA-bd_Znr"/>
</dbReference>
<feature type="non-terminal residue" evidence="1">
    <location>
        <position position="1"/>
    </location>
</feature>
<dbReference type="VEuPathDB" id="AmoebaDB:NAEGRDRAFT_75554"/>
<accession>D2W2D9</accession>
<keyword evidence="2" id="KW-1185">Reference proteome</keyword>
<dbReference type="AlphaFoldDB" id="D2W2D9"/>
<proteinExistence type="predicted"/>
<gene>
    <name evidence="1" type="ORF">NAEGRDRAFT_75554</name>
</gene>
<name>D2W2D9_NAEGR</name>
<dbReference type="OrthoDB" id="10257532at2759"/>